<reference evidence="2" key="1">
    <citation type="submission" date="2008-08" db="EMBL/GenBank/DDBJ databases">
        <title>Annotation of Bifidobacterium longum subsp. infantis CCUG 52486.</title>
        <authorList>
            <consortium name="The Broad Institute Genome Sequencing Platform"/>
            <person name="Gougoulias C."/>
            <person name="Tuohy K.M."/>
            <person name="Gibson G.R."/>
            <person name="Ward D."/>
            <person name="Mehta T."/>
            <person name="Young S."/>
            <person name="Jaffe D."/>
            <person name="Gnerre S."/>
            <person name="Berlin A."/>
            <person name="Heiman D."/>
            <person name="Hepburn T."/>
            <person name="Shea T."/>
            <person name="Sykes S."/>
            <person name="Alvarado L."/>
            <person name="Kodira C."/>
            <person name="Borodovsky M."/>
            <person name="Lander E."/>
            <person name="Galagan J."/>
            <person name="Nusbaum C."/>
            <person name="Birren B."/>
        </authorList>
    </citation>
    <scope>NUCLEOTIDE SEQUENCE [LARGE SCALE GENOMIC DNA]</scope>
    <source>
        <strain evidence="2">CCUG 52486</strain>
    </source>
</reference>
<evidence type="ECO:0000256" key="1">
    <source>
        <dbReference type="SAM" id="MobiDB-lite"/>
    </source>
</evidence>
<dbReference type="Proteomes" id="UP000005084">
    <property type="component" value="Unassembled WGS sequence"/>
</dbReference>
<dbReference type="HOGENOM" id="CLU_2535850_0_0_11"/>
<dbReference type="EMBL" id="DS990241">
    <property type="protein sequence ID" value="EEQ55516.1"/>
    <property type="molecule type" value="Genomic_DNA"/>
</dbReference>
<feature type="region of interest" description="Disordered" evidence="1">
    <location>
        <begin position="1"/>
        <end position="22"/>
    </location>
</feature>
<sequence>MSISIGKLQPKPMPLSFPTENNKRARIPARRTRHMGMSGRPSKFRTWFYRQPSIVAHRIKPTNMRWESMIRQQLHTGEWQWVK</sequence>
<name>C5EBX2_BIFLI</name>
<evidence type="ECO:0000313" key="2">
    <source>
        <dbReference type="EMBL" id="EEQ55516.1"/>
    </source>
</evidence>
<proteinExistence type="predicted"/>
<accession>C5EBX2</accession>
<organism evidence="2">
    <name type="scientific">Bifidobacterium longum subsp. infantis CCUG 52486</name>
    <dbReference type="NCBI Taxonomy" id="537937"/>
    <lineage>
        <taxon>Bacteria</taxon>
        <taxon>Bacillati</taxon>
        <taxon>Actinomycetota</taxon>
        <taxon>Actinomycetes</taxon>
        <taxon>Bifidobacteriales</taxon>
        <taxon>Bifidobacteriaceae</taxon>
        <taxon>Bifidobacterium</taxon>
    </lineage>
</organism>
<gene>
    <name evidence="2" type="ORF">BLIG_01254</name>
</gene>
<dbReference type="AlphaFoldDB" id="C5EBX2"/>
<protein>
    <submittedName>
        <fullName evidence="2">Uncharacterized protein</fullName>
    </submittedName>
</protein>